<feature type="compositionally biased region" description="Polar residues" evidence="1">
    <location>
        <begin position="1"/>
        <end position="17"/>
    </location>
</feature>
<gene>
    <name evidence="2" type="ORF">MPIPNATIZW_LOCUS16026</name>
</gene>
<reference evidence="2" key="1">
    <citation type="submission" date="2023-12" db="EMBL/GenBank/DDBJ databases">
        <authorList>
            <person name="Brown T."/>
        </authorList>
    </citation>
    <scope>NUCLEOTIDE SEQUENCE</scope>
</reference>
<accession>A0ABP0AB33</accession>
<dbReference type="EMBL" id="OY882864">
    <property type="protein sequence ID" value="CAK6447720.1"/>
    <property type="molecule type" value="Genomic_DNA"/>
</dbReference>
<protein>
    <submittedName>
        <fullName evidence="2">Uncharacterized protein</fullName>
    </submittedName>
</protein>
<feature type="region of interest" description="Disordered" evidence="1">
    <location>
        <begin position="1"/>
        <end position="20"/>
    </location>
</feature>
<sequence>MEPQTLASSWSPFQACTSSSSSSFRNVCQIIQPAPLTPSQWPSAVVNITLLPPAGFRPYMLHPMGPPPPVTKAPGPIHYSSQDPQRMGAHAGKHSCP</sequence>
<evidence type="ECO:0000313" key="3">
    <source>
        <dbReference type="Proteomes" id="UP001314169"/>
    </source>
</evidence>
<proteinExistence type="predicted"/>
<keyword evidence="3" id="KW-1185">Reference proteome</keyword>
<organism evidence="2 3">
    <name type="scientific">Pipistrellus nathusii</name>
    <name type="common">Nathusius' pipistrelle</name>
    <dbReference type="NCBI Taxonomy" id="59473"/>
    <lineage>
        <taxon>Eukaryota</taxon>
        <taxon>Metazoa</taxon>
        <taxon>Chordata</taxon>
        <taxon>Craniata</taxon>
        <taxon>Vertebrata</taxon>
        <taxon>Euteleostomi</taxon>
        <taxon>Mammalia</taxon>
        <taxon>Eutheria</taxon>
        <taxon>Laurasiatheria</taxon>
        <taxon>Chiroptera</taxon>
        <taxon>Yangochiroptera</taxon>
        <taxon>Vespertilionidae</taxon>
        <taxon>Pipistrellus</taxon>
    </lineage>
</organism>
<dbReference type="Proteomes" id="UP001314169">
    <property type="component" value="Chromosome 7"/>
</dbReference>
<evidence type="ECO:0000256" key="1">
    <source>
        <dbReference type="SAM" id="MobiDB-lite"/>
    </source>
</evidence>
<evidence type="ECO:0000313" key="2">
    <source>
        <dbReference type="EMBL" id="CAK6447720.1"/>
    </source>
</evidence>
<name>A0ABP0AB33_PIPNA</name>
<feature type="region of interest" description="Disordered" evidence="1">
    <location>
        <begin position="62"/>
        <end position="97"/>
    </location>
</feature>